<proteinExistence type="predicted"/>
<protein>
    <submittedName>
        <fullName evidence="1">Uncharacterized protein</fullName>
    </submittedName>
</protein>
<evidence type="ECO:0000313" key="1">
    <source>
        <dbReference type="EMBL" id="KAG8558991.1"/>
    </source>
</evidence>
<name>A0AAV7ABM4_ENGPU</name>
<keyword evidence="2" id="KW-1185">Reference proteome</keyword>
<organism evidence="1 2">
    <name type="scientific">Engystomops pustulosus</name>
    <name type="common">Tungara frog</name>
    <name type="synonym">Physalaemus pustulosus</name>
    <dbReference type="NCBI Taxonomy" id="76066"/>
    <lineage>
        <taxon>Eukaryota</taxon>
        <taxon>Metazoa</taxon>
        <taxon>Chordata</taxon>
        <taxon>Craniata</taxon>
        <taxon>Vertebrata</taxon>
        <taxon>Euteleostomi</taxon>
        <taxon>Amphibia</taxon>
        <taxon>Batrachia</taxon>
        <taxon>Anura</taxon>
        <taxon>Neobatrachia</taxon>
        <taxon>Hyloidea</taxon>
        <taxon>Leptodactylidae</taxon>
        <taxon>Leiuperinae</taxon>
        <taxon>Engystomops</taxon>
    </lineage>
</organism>
<accession>A0AAV7ABM4</accession>
<dbReference type="EMBL" id="WNYA01000008">
    <property type="protein sequence ID" value="KAG8558991.1"/>
    <property type="molecule type" value="Genomic_DNA"/>
</dbReference>
<reference evidence="1" key="1">
    <citation type="thesis" date="2020" institute="ProQuest LLC" country="789 East Eisenhower Parkway, Ann Arbor, MI, USA">
        <title>Comparative Genomics and Chromosome Evolution.</title>
        <authorList>
            <person name="Mudd A.B."/>
        </authorList>
    </citation>
    <scope>NUCLEOTIDE SEQUENCE</scope>
    <source>
        <strain evidence="1">237g6f4</strain>
        <tissue evidence="1">Blood</tissue>
    </source>
</reference>
<dbReference type="Proteomes" id="UP000824782">
    <property type="component" value="Unassembled WGS sequence"/>
</dbReference>
<sequence>MQITEGNKSLWGPQKNDFKRTSRVPAAEIFGGRPGLNTDGCIQESSKELLFFQLQLLPFDLELLAVPGYSSCGARSAPTSTHRSLVQFLCVTGSGASSRSAATLLPCQPPGNGSCWAVSAMAEGADGACELCPEHGRGRERRSGVTELSLVEAAKAAPRRSSIIKHEHYKGNCYLGRCESPTIVNRIPSPRSLLLLL</sequence>
<comment type="caution">
    <text evidence="1">The sequence shown here is derived from an EMBL/GenBank/DDBJ whole genome shotgun (WGS) entry which is preliminary data.</text>
</comment>
<gene>
    <name evidence="1" type="ORF">GDO81_017210</name>
</gene>
<evidence type="ECO:0000313" key="2">
    <source>
        <dbReference type="Proteomes" id="UP000824782"/>
    </source>
</evidence>
<dbReference type="AlphaFoldDB" id="A0AAV7ABM4"/>